<dbReference type="Proteomes" id="UP001605036">
    <property type="component" value="Unassembled WGS sequence"/>
</dbReference>
<evidence type="ECO:0000256" key="1">
    <source>
        <dbReference type="SAM" id="MobiDB-lite"/>
    </source>
</evidence>
<feature type="transmembrane region" description="Helical" evidence="2">
    <location>
        <begin position="155"/>
        <end position="173"/>
    </location>
</feature>
<feature type="transmembrane region" description="Helical" evidence="2">
    <location>
        <begin position="185"/>
        <end position="207"/>
    </location>
</feature>
<dbReference type="AlphaFoldDB" id="A0ABD1YX28"/>
<reference evidence="3 4" key="1">
    <citation type="submission" date="2024-09" db="EMBL/GenBank/DDBJ databases">
        <title>Chromosome-scale assembly of Riccia fluitans.</title>
        <authorList>
            <person name="Paukszto L."/>
            <person name="Sawicki J."/>
            <person name="Karawczyk K."/>
            <person name="Piernik-Szablinska J."/>
            <person name="Szczecinska M."/>
            <person name="Mazdziarz M."/>
        </authorList>
    </citation>
    <scope>NUCLEOTIDE SEQUENCE [LARGE SCALE GENOMIC DNA]</scope>
    <source>
        <strain evidence="3">Rf_01</strain>
        <tissue evidence="3">Aerial parts of the thallus</tissue>
    </source>
</reference>
<proteinExistence type="predicted"/>
<gene>
    <name evidence="3" type="ORF">R1flu_005751</name>
</gene>
<keyword evidence="2" id="KW-1133">Transmembrane helix</keyword>
<comment type="caution">
    <text evidence="3">The sequence shown here is derived from an EMBL/GenBank/DDBJ whole genome shotgun (WGS) entry which is preliminary data.</text>
</comment>
<evidence type="ECO:0000256" key="2">
    <source>
        <dbReference type="SAM" id="Phobius"/>
    </source>
</evidence>
<keyword evidence="4" id="KW-1185">Reference proteome</keyword>
<keyword evidence="2" id="KW-0812">Transmembrane</keyword>
<sequence length="208" mass="22545">MASSRHHERMANREKGLQHRSLQDSMGSDKGLAEGSGSISNLKESVDHLLASSPIYTSAVRAAYSRFCLPTPESAIPPALLLSALQYFLQKIVEGVDVKAGKLCLRPVTQEDVDTVMRHDETLAEKEGQLIDYATFDLYARSLLKRVALDRGKRLGLFMLGGVIVVHMAKSTVRKIPFIGPPIGALMNALVPTTIMGPVVGVAGAMYL</sequence>
<feature type="region of interest" description="Disordered" evidence="1">
    <location>
        <begin position="1"/>
        <end position="37"/>
    </location>
</feature>
<protein>
    <submittedName>
        <fullName evidence="3">Uncharacterized protein</fullName>
    </submittedName>
</protein>
<keyword evidence="2" id="KW-0472">Membrane</keyword>
<accession>A0ABD1YX28</accession>
<organism evidence="3 4">
    <name type="scientific">Riccia fluitans</name>
    <dbReference type="NCBI Taxonomy" id="41844"/>
    <lineage>
        <taxon>Eukaryota</taxon>
        <taxon>Viridiplantae</taxon>
        <taxon>Streptophyta</taxon>
        <taxon>Embryophyta</taxon>
        <taxon>Marchantiophyta</taxon>
        <taxon>Marchantiopsida</taxon>
        <taxon>Marchantiidae</taxon>
        <taxon>Marchantiales</taxon>
        <taxon>Ricciaceae</taxon>
        <taxon>Riccia</taxon>
    </lineage>
</organism>
<evidence type="ECO:0000313" key="3">
    <source>
        <dbReference type="EMBL" id="KAL2634272.1"/>
    </source>
</evidence>
<evidence type="ECO:0000313" key="4">
    <source>
        <dbReference type="Proteomes" id="UP001605036"/>
    </source>
</evidence>
<name>A0ABD1YX28_9MARC</name>
<dbReference type="EMBL" id="JBHFFA010000003">
    <property type="protein sequence ID" value="KAL2634272.1"/>
    <property type="molecule type" value="Genomic_DNA"/>
</dbReference>